<evidence type="ECO:0000259" key="2">
    <source>
        <dbReference type="PROSITE" id="PS51371"/>
    </source>
</evidence>
<dbReference type="EMBL" id="DSJL01000009">
    <property type="protein sequence ID" value="HEF64812.1"/>
    <property type="molecule type" value="Genomic_DNA"/>
</dbReference>
<dbReference type="CDD" id="cd04586">
    <property type="entry name" value="CBS_pair_BON_assoc"/>
    <property type="match status" value="1"/>
</dbReference>
<comment type="caution">
    <text evidence="3">The sequence shown here is derived from an EMBL/GenBank/DDBJ whole genome shotgun (WGS) entry which is preliminary data.</text>
</comment>
<name>A0A7C1XQ59_THERO</name>
<evidence type="ECO:0000256" key="1">
    <source>
        <dbReference type="ARBA" id="ARBA00023122"/>
    </source>
</evidence>
<protein>
    <submittedName>
        <fullName evidence="3">CBS domain-containing protein</fullName>
    </submittedName>
</protein>
<dbReference type="Pfam" id="PF00571">
    <property type="entry name" value="CBS"/>
    <property type="match status" value="2"/>
</dbReference>
<reference evidence="3" key="1">
    <citation type="journal article" date="2020" name="mSystems">
        <title>Genome- and Community-Level Interaction Insights into Carbon Utilization and Element Cycling Functions of Hydrothermarchaeota in Hydrothermal Sediment.</title>
        <authorList>
            <person name="Zhou Z."/>
            <person name="Liu Y."/>
            <person name="Xu W."/>
            <person name="Pan J."/>
            <person name="Luo Z.H."/>
            <person name="Li M."/>
        </authorList>
    </citation>
    <scope>NUCLEOTIDE SEQUENCE [LARGE SCALE GENOMIC DNA]</scope>
    <source>
        <strain evidence="3">SpSt-222</strain>
    </source>
</reference>
<dbReference type="SMART" id="SM00116">
    <property type="entry name" value="CBS"/>
    <property type="match status" value="2"/>
</dbReference>
<feature type="domain" description="CBS" evidence="2">
    <location>
        <begin position="100"/>
        <end position="158"/>
    </location>
</feature>
<proteinExistence type="predicted"/>
<organism evidence="3">
    <name type="scientific">Thermomicrobium roseum</name>
    <dbReference type="NCBI Taxonomy" id="500"/>
    <lineage>
        <taxon>Bacteria</taxon>
        <taxon>Pseudomonadati</taxon>
        <taxon>Thermomicrobiota</taxon>
        <taxon>Thermomicrobia</taxon>
        <taxon>Thermomicrobiales</taxon>
        <taxon>Thermomicrobiaceae</taxon>
        <taxon>Thermomicrobium</taxon>
    </lineage>
</organism>
<dbReference type="PROSITE" id="PS51371">
    <property type="entry name" value="CBS"/>
    <property type="match status" value="2"/>
</dbReference>
<dbReference type="AlphaFoldDB" id="A0A7C1XQ59"/>
<keyword evidence="1" id="KW-0129">CBS domain</keyword>
<dbReference type="Gene3D" id="3.10.580.10">
    <property type="entry name" value="CBS-domain"/>
    <property type="match status" value="1"/>
</dbReference>
<evidence type="ECO:0000313" key="3">
    <source>
        <dbReference type="EMBL" id="HEF64812.1"/>
    </source>
</evidence>
<gene>
    <name evidence="3" type="ORF">ENP47_04330</name>
</gene>
<feature type="domain" description="CBS" evidence="2">
    <location>
        <begin position="11"/>
        <end position="68"/>
    </location>
</feature>
<dbReference type="InterPro" id="IPR051257">
    <property type="entry name" value="Diverse_CBS-Domain"/>
</dbReference>
<sequence>MIQELRVRALMTRDVIAIGPDTSVGEIARLLWEHAISGVPVIDAERRVVGIVTEFDLIAREASFNAPLYVPFLDAFFKLPGTGDETQLRKILATRAAEIMSSPAVTIGPDETIEALATLMYRRRVNPVPVVDDEGKLLGIVSRSDLIWLMTLEERGELPTLLASRR</sequence>
<dbReference type="SUPFAM" id="SSF54631">
    <property type="entry name" value="CBS-domain pair"/>
    <property type="match status" value="1"/>
</dbReference>
<dbReference type="PANTHER" id="PTHR43080">
    <property type="entry name" value="CBS DOMAIN-CONTAINING PROTEIN CBSX3, MITOCHONDRIAL"/>
    <property type="match status" value="1"/>
</dbReference>
<dbReference type="InterPro" id="IPR000644">
    <property type="entry name" value="CBS_dom"/>
</dbReference>
<dbReference type="PANTHER" id="PTHR43080:SF29">
    <property type="entry name" value="OS02G0818000 PROTEIN"/>
    <property type="match status" value="1"/>
</dbReference>
<accession>A0A7C1XQ59</accession>
<dbReference type="InterPro" id="IPR046342">
    <property type="entry name" value="CBS_dom_sf"/>
</dbReference>